<dbReference type="AlphaFoldDB" id="A0A7W8D6V3"/>
<gene>
    <name evidence="2" type="ORF">HNQ52_001325</name>
</gene>
<dbReference type="SUPFAM" id="SSF56219">
    <property type="entry name" value="DNase I-like"/>
    <property type="match status" value="1"/>
</dbReference>
<dbReference type="RefSeq" id="WP_246387635.1">
    <property type="nucleotide sequence ID" value="NZ_JACHHP010000002.1"/>
</dbReference>
<evidence type="ECO:0000313" key="2">
    <source>
        <dbReference type="EMBL" id="MBB5207796.1"/>
    </source>
</evidence>
<protein>
    <submittedName>
        <fullName evidence="2">Endonuclease/exonuclease/phosphatase family metal-dependent hydrolase</fullName>
    </submittedName>
</protein>
<comment type="caution">
    <text evidence="2">The sequence shown here is derived from an EMBL/GenBank/DDBJ whole genome shotgun (WGS) entry which is preliminary data.</text>
</comment>
<dbReference type="Pfam" id="PF03372">
    <property type="entry name" value="Exo_endo_phos"/>
    <property type="match status" value="1"/>
</dbReference>
<dbReference type="GO" id="GO:0004527">
    <property type="term" value="F:exonuclease activity"/>
    <property type="evidence" value="ECO:0007669"/>
    <property type="project" value="UniProtKB-KW"/>
</dbReference>
<evidence type="ECO:0000313" key="3">
    <source>
        <dbReference type="Proteomes" id="UP000521199"/>
    </source>
</evidence>
<keyword evidence="2" id="KW-0378">Hydrolase</keyword>
<dbReference type="PANTHER" id="PTHR14859:SF15">
    <property type="entry name" value="ENDONUCLEASE_EXONUCLEASE_PHOSPHATASE DOMAIN-CONTAINING PROTEIN"/>
    <property type="match status" value="1"/>
</dbReference>
<keyword evidence="2" id="KW-0269">Exonuclease</keyword>
<dbReference type="GO" id="GO:0004519">
    <property type="term" value="F:endonuclease activity"/>
    <property type="evidence" value="ECO:0007669"/>
    <property type="project" value="UniProtKB-KW"/>
</dbReference>
<reference evidence="2 3" key="1">
    <citation type="submission" date="2020-08" db="EMBL/GenBank/DDBJ databases">
        <title>Genomic Encyclopedia of Type Strains, Phase IV (KMG-IV): sequencing the most valuable type-strain genomes for metagenomic binning, comparative biology and taxonomic classification.</title>
        <authorList>
            <person name="Goeker M."/>
        </authorList>
    </citation>
    <scope>NUCLEOTIDE SEQUENCE [LARGE SCALE GENOMIC DNA]</scope>
    <source>
        <strain evidence="2 3">DSM 24163</strain>
    </source>
</reference>
<accession>A0A7W8D6V3</accession>
<sequence>MTPLRIVLLLVATLLTACHPDARHTAPPDTLTVVTLNLWHDKADWPRREAIIVRALRTLQPDVIALQEVLQDAHLPNQAKSLAQALGYRHIFVSADAPDAVRRYGNAILTRHRILADDAVLLAPLDDYRSAAHVRVTIGGRTVDVYATHLHHTANGGAIRARQIGDLVDFVRRTRAGDAMLVLGDFNTAADSPELDALRALGLRDAYATLHPRTAADDPAHSTLNPARHPPQRIDHVFVDRLVPLQAGRLFDVPAADGAWASDHFGVYATLRFPPGDR</sequence>
<dbReference type="GO" id="GO:0016020">
    <property type="term" value="C:membrane"/>
    <property type="evidence" value="ECO:0007669"/>
    <property type="project" value="GOC"/>
</dbReference>
<proteinExistence type="predicted"/>
<dbReference type="InterPro" id="IPR005135">
    <property type="entry name" value="Endo/exonuclease/phosphatase"/>
</dbReference>
<dbReference type="PANTHER" id="PTHR14859">
    <property type="entry name" value="CALCOFLUOR WHITE HYPERSENSITIVE PROTEIN PRECURSOR"/>
    <property type="match status" value="1"/>
</dbReference>
<dbReference type="PROSITE" id="PS51257">
    <property type="entry name" value="PROKAR_LIPOPROTEIN"/>
    <property type="match status" value="1"/>
</dbReference>
<dbReference type="InterPro" id="IPR051916">
    <property type="entry name" value="GPI-anchor_lipid_remodeler"/>
</dbReference>
<dbReference type="Gene3D" id="3.60.10.10">
    <property type="entry name" value="Endonuclease/exonuclease/phosphatase"/>
    <property type="match status" value="1"/>
</dbReference>
<keyword evidence="2" id="KW-0540">Nuclease</keyword>
<dbReference type="Proteomes" id="UP000521199">
    <property type="component" value="Unassembled WGS sequence"/>
</dbReference>
<dbReference type="EMBL" id="JACHHP010000002">
    <property type="protein sequence ID" value="MBB5207796.1"/>
    <property type="molecule type" value="Genomic_DNA"/>
</dbReference>
<evidence type="ECO:0000259" key="1">
    <source>
        <dbReference type="Pfam" id="PF03372"/>
    </source>
</evidence>
<organism evidence="2 3">
    <name type="scientific">Chiayiivirga flava</name>
    <dbReference type="NCBI Taxonomy" id="659595"/>
    <lineage>
        <taxon>Bacteria</taxon>
        <taxon>Pseudomonadati</taxon>
        <taxon>Pseudomonadota</taxon>
        <taxon>Gammaproteobacteria</taxon>
        <taxon>Lysobacterales</taxon>
        <taxon>Lysobacteraceae</taxon>
        <taxon>Chiayiivirga</taxon>
    </lineage>
</organism>
<feature type="domain" description="Endonuclease/exonuclease/phosphatase" evidence="1">
    <location>
        <begin position="34"/>
        <end position="264"/>
    </location>
</feature>
<dbReference type="GO" id="GO:0006506">
    <property type="term" value="P:GPI anchor biosynthetic process"/>
    <property type="evidence" value="ECO:0007669"/>
    <property type="project" value="TreeGrafter"/>
</dbReference>
<dbReference type="InterPro" id="IPR036691">
    <property type="entry name" value="Endo/exonu/phosph_ase_sf"/>
</dbReference>
<name>A0A7W8D6V3_9GAMM</name>
<keyword evidence="3" id="KW-1185">Reference proteome</keyword>
<keyword evidence="2" id="KW-0255">Endonuclease</keyword>